<dbReference type="Proteomes" id="UP000630923">
    <property type="component" value="Unassembled WGS sequence"/>
</dbReference>
<keyword evidence="3" id="KW-1003">Cell membrane</keyword>
<comment type="subunit">
    <text evidence="9">The complex comprises the extracytoplasmic solute receptor protein and the two transmembrane proteins.</text>
</comment>
<evidence type="ECO:0000256" key="2">
    <source>
        <dbReference type="ARBA" id="ARBA00022448"/>
    </source>
</evidence>
<proteinExistence type="inferred from homology"/>
<dbReference type="Pfam" id="PF04290">
    <property type="entry name" value="DctQ"/>
    <property type="match status" value="1"/>
</dbReference>
<evidence type="ECO:0000256" key="3">
    <source>
        <dbReference type="ARBA" id="ARBA00022475"/>
    </source>
</evidence>
<keyword evidence="6 9" id="KW-1133">Transmembrane helix</keyword>
<feature type="transmembrane region" description="Helical" evidence="9">
    <location>
        <begin position="52"/>
        <end position="68"/>
    </location>
</feature>
<evidence type="ECO:0000256" key="8">
    <source>
        <dbReference type="ARBA" id="ARBA00038436"/>
    </source>
</evidence>
<feature type="transmembrane region" description="Helical" evidence="9">
    <location>
        <begin position="89"/>
        <end position="111"/>
    </location>
</feature>
<organism evidence="11 12">
    <name type="scientific">Kordiimonas sediminis</name>
    <dbReference type="NCBI Taxonomy" id="1735581"/>
    <lineage>
        <taxon>Bacteria</taxon>
        <taxon>Pseudomonadati</taxon>
        <taxon>Pseudomonadota</taxon>
        <taxon>Alphaproteobacteria</taxon>
        <taxon>Kordiimonadales</taxon>
        <taxon>Kordiimonadaceae</taxon>
        <taxon>Kordiimonas</taxon>
    </lineage>
</organism>
<feature type="transmembrane region" description="Helical" evidence="9">
    <location>
        <begin position="21"/>
        <end position="40"/>
    </location>
</feature>
<evidence type="ECO:0000313" key="11">
    <source>
        <dbReference type="EMBL" id="GHF26315.1"/>
    </source>
</evidence>
<keyword evidence="7 9" id="KW-0472">Membrane</keyword>
<evidence type="ECO:0000256" key="7">
    <source>
        <dbReference type="ARBA" id="ARBA00023136"/>
    </source>
</evidence>
<accession>A0A919E8X6</accession>
<keyword evidence="12" id="KW-1185">Reference proteome</keyword>
<comment type="similarity">
    <text evidence="8 9">Belongs to the TRAP transporter small permease family.</text>
</comment>
<dbReference type="InterPro" id="IPR055348">
    <property type="entry name" value="DctQ"/>
</dbReference>
<reference evidence="11" key="1">
    <citation type="journal article" date="2014" name="Int. J. Syst. Evol. Microbiol.">
        <title>Complete genome sequence of Corynebacterium casei LMG S-19264T (=DSM 44701T), isolated from a smear-ripened cheese.</title>
        <authorList>
            <consortium name="US DOE Joint Genome Institute (JGI-PGF)"/>
            <person name="Walter F."/>
            <person name="Albersmeier A."/>
            <person name="Kalinowski J."/>
            <person name="Ruckert C."/>
        </authorList>
    </citation>
    <scope>NUCLEOTIDE SEQUENCE</scope>
    <source>
        <strain evidence="11">KCTC 42590</strain>
    </source>
</reference>
<sequence>MARLLSFLDAVTERTGSILSFLPIILVLVQFMVVLVVYIFSEGSIKLQESLQYINAVMFLGAAGYTALHDEHVRVDLLYSKASPRTKAWINLAGTLFLLLPFLGLLWYTTLPYVMDSWSIQEKSVEASGLPFVYILKSTILLFTLTMTLSAIADLLRYTTTLFGKKH</sequence>
<keyword evidence="5 9" id="KW-0812">Transmembrane</keyword>
<dbReference type="InterPro" id="IPR007387">
    <property type="entry name" value="TRAP_DctQ"/>
</dbReference>
<protein>
    <recommendedName>
        <fullName evidence="9">TRAP transporter small permease protein</fullName>
    </recommendedName>
</protein>
<keyword evidence="4 9" id="KW-0997">Cell inner membrane</keyword>
<evidence type="ECO:0000256" key="4">
    <source>
        <dbReference type="ARBA" id="ARBA00022519"/>
    </source>
</evidence>
<dbReference type="PANTHER" id="PTHR35011">
    <property type="entry name" value="2,3-DIKETO-L-GULONATE TRAP TRANSPORTER SMALL PERMEASE PROTEIN YIAM"/>
    <property type="match status" value="1"/>
</dbReference>
<evidence type="ECO:0000313" key="12">
    <source>
        <dbReference type="Proteomes" id="UP000630923"/>
    </source>
</evidence>
<comment type="caution">
    <text evidence="11">The sequence shown here is derived from an EMBL/GenBank/DDBJ whole genome shotgun (WGS) entry which is preliminary data.</text>
</comment>
<dbReference type="EMBL" id="BNCI01000002">
    <property type="protein sequence ID" value="GHF26315.1"/>
    <property type="molecule type" value="Genomic_DNA"/>
</dbReference>
<dbReference type="GO" id="GO:0022857">
    <property type="term" value="F:transmembrane transporter activity"/>
    <property type="evidence" value="ECO:0007669"/>
    <property type="project" value="UniProtKB-UniRule"/>
</dbReference>
<name>A0A919E8X6_9PROT</name>
<gene>
    <name evidence="11" type="ORF">GCM10017044_21550</name>
</gene>
<comment type="function">
    <text evidence="9">Part of the tripartite ATP-independent periplasmic (TRAP) transport system.</text>
</comment>
<dbReference type="AlphaFoldDB" id="A0A919E8X6"/>
<evidence type="ECO:0000259" key="10">
    <source>
        <dbReference type="Pfam" id="PF04290"/>
    </source>
</evidence>
<dbReference type="GO" id="GO:0005886">
    <property type="term" value="C:plasma membrane"/>
    <property type="evidence" value="ECO:0007669"/>
    <property type="project" value="UniProtKB-SubCell"/>
</dbReference>
<dbReference type="RefSeq" id="WP_191252842.1">
    <property type="nucleotide sequence ID" value="NZ_BNCI01000002.1"/>
</dbReference>
<evidence type="ECO:0000256" key="1">
    <source>
        <dbReference type="ARBA" id="ARBA00004429"/>
    </source>
</evidence>
<feature type="transmembrane region" description="Helical" evidence="9">
    <location>
        <begin position="131"/>
        <end position="156"/>
    </location>
</feature>
<evidence type="ECO:0000256" key="9">
    <source>
        <dbReference type="RuleBase" id="RU369079"/>
    </source>
</evidence>
<comment type="subcellular location">
    <subcellularLocation>
        <location evidence="1 9">Cell inner membrane</location>
        <topology evidence="1 9">Multi-pass membrane protein</topology>
    </subcellularLocation>
</comment>
<evidence type="ECO:0000256" key="6">
    <source>
        <dbReference type="ARBA" id="ARBA00022989"/>
    </source>
</evidence>
<keyword evidence="2 9" id="KW-0813">Transport</keyword>
<evidence type="ECO:0000256" key="5">
    <source>
        <dbReference type="ARBA" id="ARBA00022692"/>
    </source>
</evidence>
<dbReference type="PANTHER" id="PTHR35011:SF4">
    <property type="entry name" value="SLL1102 PROTEIN"/>
    <property type="match status" value="1"/>
</dbReference>
<reference evidence="11" key="2">
    <citation type="submission" date="2020-09" db="EMBL/GenBank/DDBJ databases">
        <authorList>
            <person name="Sun Q."/>
            <person name="Kim S."/>
        </authorList>
    </citation>
    <scope>NUCLEOTIDE SEQUENCE</scope>
    <source>
        <strain evidence="11">KCTC 42590</strain>
    </source>
</reference>
<feature type="domain" description="Tripartite ATP-independent periplasmic transporters DctQ component" evidence="10">
    <location>
        <begin position="26"/>
        <end position="157"/>
    </location>
</feature>